<protein>
    <submittedName>
        <fullName evidence="8">NDR1/HIN1-like protein 12</fullName>
    </submittedName>
</protein>
<evidence type="ECO:0000256" key="2">
    <source>
        <dbReference type="ARBA" id="ARBA00022692"/>
    </source>
</evidence>
<evidence type="ECO:0000313" key="7">
    <source>
        <dbReference type="Proteomes" id="UP000504607"/>
    </source>
</evidence>
<dbReference type="Pfam" id="PF03168">
    <property type="entry name" value="LEA_2"/>
    <property type="match status" value="1"/>
</dbReference>
<dbReference type="OrthoDB" id="1426517at2759"/>
<dbReference type="GO" id="GO:0098542">
    <property type="term" value="P:defense response to other organism"/>
    <property type="evidence" value="ECO:0007669"/>
    <property type="project" value="InterPro"/>
</dbReference>
<keyword evidence="3 5" id="KW-1133">Transmembrane helix</keyword>
<feature type="transmembrane region" description="Helical" evidence="5">
    <location>
        <begin position="22"/>
        <end position="45"/>
    </location>
</feature>
<dbReference type="InterPro" id="IPR044839">
    <property type="entry name" value="NDR1-like"/>
</dbReference>
<organism evidence="7 8">
    <name type="scientific">Elaeis guineensis var. tenera</name>
    <name type="common">Oil palm</name>
    <dbReference type="NCBI Taxonomy" id="51953"/>
    <lineage>
        <taxon>Eukaryota</taxon>
        <taxon>Viridiplantae</taxon>
        <taxon>Streptophyta</taxon>
        <taxon>Embryophyta</taxon>
        <taxon>Tracheophyta</taxon>
        <taxon>Spermatophyta</taxon>
        <taxon>Magnoliopsida</taxon>
        <taxon>Liliopsida</taxon>
        <taxon>Arecaceae</taxon>
        <taxon>Arecoideae</taxon>
        <taxon>Cocoseae</taxon>
        <taxon>Elaeidinae</taxon>
        <taxon>Elaeis</taxon>
    </lineage>
</organism>
<dbReference type="InParanoid" id="A0A6I9QJZ9"/>
<keyword evidence="2 5" id="KW-0812">Transmembrane</keyword>
<sequence>MSAKDCGHHGYWSWKRHKVFRSLFSCFLCLIIVVLLVILVIWLVLRPSKPKFYLQDASVGQFNLSDANLLSSIIQLTISSRNPNDRIGIYYDRLDVYADYKGQQITAATALPPGYQGHNDYNVWSPYLFGNAVPLAPYLAVAAGQEESAGFILIYIKIDGRLRWKVGTWISGHYHINVNCPAFFTVDSGKEFRFQKITSCSVDV</sequence>
<gene>
    <name evidence="8" type="primary">LOC105035820</name>
</gene>
<evidence type="ECO:0000259" key="6">
    <source>
        <dbReference type="Pfam" id="PF03168"/>
    </source>
</evidence>
<dbReference type="GO" id="GO:0005886">
    <property type="term" value="C:plasma membrane"/>
    <property type="evidence" value="ECO:0007669"/>
    <property type="project" value="TreeGrafter"/>
</dbReference>
<dbReference type="GeneID" id="105035820"/>
<keyword evidence="7" id="KW-1185">Reference proteome</keyword>
<evidence type="ECO:0000256" key="3">
    <source>
        <dbReference type="ARBA" id="ARBA00022989"/>
    </source>
</evidence>
<dbReference type="AlphaFoldDB" id="A0A6I9QJZ9"/>
<dbReference type="PANTHER" id="PTHR31415">
    <property type="entry name" value="OS05G0367900 PROTEIN"/>
    <property type="match status" value="1"/>
</dbReference>
<dbReference type="KEGG" id="egu:105035820"/>
<reference evidence="8" key="1">
    <citation type="submission" date="2025-08" db="UniProtKB">
        <authorList>
            <consortium name="RefSeq"/>
        </authorList>
    </citation>
    <scope>IDENTIFICATION</scope>
</reference>
<name>A0A6I9QJZ9_ELAGV</name>
<evidence type="ECO:0000313" key="8">
    <source>
        <dbReference type="RefSeq" id="XP_010909818.1"/>
    </source>
</evidence>
<comment type="subcellular location">
    <subcellularLocation>
        <location evidence="1">Membrane</location>
        <topology evidence="1">Single-pass membrane protein</topology>
    </subcellularLocation>
</comment>
<evidence type="ECO:0000256" key="1">
    <source>
        <dbReference type="ARBA" id="ARBA00004167"/>
    </source>
</evidence>
<proteinExistence type="predicted"/>
<dbReference type="PANTHER" id="PTHR31415:SF7">
    <property type="entry name" value="OS08G0102700 PROTEIN"/>
    <property type="match status" value="1"/>
</dbReference>
<evidence type="ECO:0000256" key="5">
    <source>
        <dbReference type="SAM" id="Phobius"/>
    </source>
</evidence>
<dbReference type="InterPro" id="IPR004864">
    <property type="entry name" value="LEA_2"/>
</dbReference>
<keyword evidence="4 5" id="KW-0472">Membrane</keyword>
<accession>A0A6I9QJZ9</accession>
<dbReference type="RefSeq" id="XP_010909818.1">
    <property type="nucleotide sequence ID" value="XM_010911516.3"/>
</dbReference>
<feature type="domain" description="Late embryogenesis abundant protein LEA-2 subgroup" evidence="6">
    <location>
        <begin position="77"/>
        <end position="180"/>
    </location>
</feature>
<dbReference type="Proteomes" id="UP000504607">
    <property type="component" value="Unplaced"/>
</dbReference>
<evidence type="ECO:0000256" key="4">
    <source>
        <dbReference type="ARBA" id="ARBA00023136"/>
    </source>
</evidence>
<dbReference type="GO" id="GO:0009506">
    <property type="term" value="C:plasmodesma"/>
    <property type="evidence" value="ECO:0007669"/>
    <property type="project" value="TreeGrafter"/>
</dbReference>